<proteinExistence type="predicted"/>
<dbReference type="PANTHER" id="PTHR21310:SF40">
    <property type="entry name" value="AMINOGLYCOSIDE PHOSPHOTRANSFERASE DOMAIN-CONTAINING PROTEIN-RELATED"/>
    <property type="match status" value="1"/>
</dbReference>
<name>A0A6N4V9M7_9MYCO</name>
<dbReference type="InterPro" id="IPR011009">
    <property type="entry name" value="Kinase-like_dom_sf"/>
</dbReference>
<dbReference type="InterPro" id="IPR051678">
    <property type="entry name" value="AGP_Transferase"/>
</dbReference>
<accession>A0A6N4V9M7</accession>
<keyword evidence="4" id="KW-1185">Reference proteome</keyword>
<dbReference type="KEGG" id="mpof:MPOR_23670"/>
<evidence type="ECO:0000313" key="3">
    <source>
        <dbReference type="EMBL" id="BBX51341.1"/>
    </source>
</evidence>
<evidence type="ECO:0000256" key="1">
    <source>
        <dbReference type="SAM" id="MobiDB-lite"/>
    </source>
</evidence>
<sequence length="372" mass="41253">MSPPRTFSVRGRPRRSRWQDDGMPVDVMLTETDHDALQRWAQRTGIGTSVTDVEPLTGGSQNIVVRLRIDGQPMVLRRPPEHPRPTSDNTMRREIAVLSNLAGSDVPHPELIAGCEDLDVLGVVFYLMEAVDGFNPGTDVDDAYVRDAGMRHRVGLSYAASLARLGRAAWQDRPLAALKRPGSFLARQVPQFMRLLESYRHQRYEPESFPSVHQLAGWLEANRPPDAEPGIMHGDAHLNNVLLRREVPELAAFIDWEMCTVGDPLLDLGWILICWPQGPNPIDAGAELGALGGLATRAELLEAYRDAGGRPTDRLDWYLAMACFKLAIVIEGTWSRYLAGQASSEAGERLHASAVNLIELGTRVTRDDNPFL</sequence>
<dbReference type="SUPFAM" id="SSF56112">
    <property type="entry name" value="Protein kinase-like (PK-like)"/>
    <property type="match status" value="1"/>
</dbReference>
<dbReference type="GO" id="GO:0016740">
    <property type="term" value="F:transferase activity"/>
    <property type="evidence" value="ECO:0007669"/>
    <property type="project" value="UniProtKB-KW"/>
</dbReference>
<reference evidence="3 4" key="1">
    <citation type="journal article" date="2019" name="Emerg. Microbes Infect.">
        <title>Comprehensive subspecies identification of 175 nontuberculous mycobacteria species based on 7547 genomic profiles.</title>
        <authorList>
            <person name="Matsumoto Y."/>
            <person name="Kinjo T."/>
            <person name="Motooka D."/>
            <person name="Nabeya D."/>
            <person name="Jung N."/>
            <person name="Uechi K."/>
            <person name="Horii T."/>
            <person name="Iida T."/>
            <person name="Fujita J."/>
            <person name="Nakamura S."/>
        </authorList>
    </citation>
    <scope>NUCLEOTIDE SEQUENCE [LARGE SCALE GENOMIC DNA]</scope>
    <source>
        <strain evidence="3 4">JCM 12603</strain>
    </source>
</reference>
<dbReference type="EMBL" id="AP022570">
    <property type="protein sequence ID" value="BBX51341.1"/>
    <property type="molecule type" value="Genomic_DNA"/>
</dbReference>
<dbReference type="Pfam" id="PF01636">
    <property type="entry name" value="APH"/>
    <property type="match status" value="1"/>
</dbReference>
<dbReference type="Gene3D" id="3.30.200.20">
    <property type="entry name" value="Phosphorylase Kinase, domain 1"/>
    <property type="match status" value="1"/>
</dbReference>
<evidence type="ECO:0000259" key="2">
    <source>
        <dbReference type="Pfam" id="PF01636"/>
    </source>
</evidence>
<dbReference type="CDD" id="cd05154">
    <property type="entry name" value="ACAD10_11_N-like"/>
    <property type="match status" value="1"/>
</dbReference>
<dbReference type="InterPro" id="IPR002575">
    <property type="entry name" value="Aminoglycoside_PTrfase"/>
</dbReference>
<evidence type="ECO:0000313" key="4">
    <source>
        <dbReference type="Proteomes" id="UP000466785"/>
    </source>
</evidence>
<feature type="domain" description="Aminoglycoside phosphotransferase" evidence="2">
    <location>
        <begin position="52"/>
        <end position="293"/>
    </location>
</feature>
<dbReference type="Proteomes" id="UP000466785">
    <property type="component" value="Chromosome"/>
</dbReference>
<dbReference type="InterPro" id="IPR041726">
    <property type="entry name" value="ACAD10_11_N"/>
</dbReference>
<organism evidence="3 4">
    <name type="scientific">Mycolicibacterium poriferae</name>
    <dbReference type="NCBI Taxonomy" id="39694"/>
    <lineage>
        <taxon>Bacteria</taxon>
        <taxon>Bacillati</taxon>
        <taxon>Actinomycetota</taxon>
        <taxon>Actinomycetes</taxon>
        <taxon>Mycobacteriales</taxon>
        <taxon>Mycobacteriaceae</taxon>
        <taxon>Mycolicibacterium</taxon>
    </lineage>
</organism>
<keyword evidence="3" id="KW-0808">Transferase</keyword>
<protein>
    <submittedName>
        <fullName evidence="3">Aminoglycoside phosphotransferase</fullName>
    </submittedName>
</protein>
<dbReference type="PANTHER" id="PTHR21310">
    <property type="entry name" value="AMINOGLYCOSIDE PHOSPHOTRANSFERASE-RELATED-RELATED"/>
    <property type="match status" value="1"/>
</dbReference>
<dbReference type="Gene3D" id="3.90.1200.10">
    <property type="match status" value="1"/>
</dbReference>
<gene>
    <name evidence="3" type="ORF">MPOR_23670</name>
</gene>
<feature type="region of interest" description="Disordered" evidence="1">
    <location>
        <begin position="1"/>
        <end position="21"/>
    </location>
</feature>
<dbReference type="AlphaFoldDB" id="A0A6N4V9M7"/>